<proteinExistence type="predicted"/>
<sequence length="1008" mass="114081">MMNYSKINNLIGWLCALVATVTYVLTMEPTTGWWDPGEFIAAAHRMQIVHQPGAPLFLMLQNVFSNLAFGDPQRIAYWMNFGSAVSSGLTVLFLFWTITALVRKIACKHGEPFTFPGMLQVMGAGVVGALAYAFSDTFWFSAVESEVYALSSLCTAVVFWAILKWEARADEPGGNRWLVFIAYIMGLSIGIHLLNLLTIPALAGVVYFRRTPRATAGGITKALLIGCVILAVILWGIVQYLVKFAAYTDLFFVNVLGMRFGIGALFFIFSLVGGIIYGIRYSIRRAKPVLNLVLLCLGFVIFGYGSFAMVLIRAEANPSLNNSQPNDAFSFLWYLNRGQFGSEPLLKGPYFDSRLTDVKQGSNEYRKGGDRYEPAGNDDQPVYDRTTLFPRIYSNRDNHALGYRAWLNLSENERPEFADNLKFLTSYQLNHMYWRYFMWNFAGRQNDVEARFDSHTEGNWLSGIEPVDQWRLGGQNALPEAAREDPSRNTYYFLPLILGLAGLVWQARRSGKDTVIIGLLFFFTGLAVVLYLNQPPLQPRERDYAYAGSFYAFAIWIGMGVVGISELLRRRLQSRVAVPLAVVLGFVMVPALLGTQNWDDHDRSDRYMARDMARNYLESCAPNAILFTYIDNDTYPLWYLQEVEGVRTDVRVVNLSLLGMDWAVRQMKLPINDAQALPITMEDRQFTKGTRDYLHYHDYGIQDSVDLEKILALLLSDNPADQLEYADGSRRNFLPTKHFKLTVDKQQVAENKVVPEKWQGAIVDTMEWTYPQNGVTRAELALMDILVHNQWKRPIYFAFTVPESQRLGLDTYLVSEGFALRLMPVNAQDDPEVRERLVNTDAVYEAIMHRFAWGNMNRSNYLDPTSRAMVGETIKIFSDTAEMLIAEGNIDAAKNIVNRATEVLPAKIYQPDIAARYPVLADQLYTLGETEKANALVGRNLKFLEEQMAYYAAIAETQSLTQAEMMGIRNSLFALQQFSGSAGAHGQTAQYEQLQTVLDKYRKLFFEG</sequence>
<keyword evidence="1" id="KW-0812">Transmembrane</keyword>
<feature type="transmembrane region" description="Helical" evidence="1">
    <location>
        <begin position="514"/>
        <end position="532"/>
    </location>
</feature>
<feature type="transmembrane region" description="Helical" evidence="1">
    <location>
        <begin position="147"/>
        <end position="165"/>
    </location>
</feature>
<feature type="transmembrane region" description="Helical" evidence="1">
    <location>
        <begin position="50"/>
        <end position="69"/>
    </location>
</feature>
<evidence type="ECO:0000313" key="2">
    <source>
        <dbReference type="EMBL" id="GGC20460.1"/>
    </source>
</evidence>
<name>A0ABQ1L7G7_9SPHI</name>
<feature type="transmembrane region" description="Helical" evidence="1">
    <location>
        <begin position="490"/>
        <end position="507"/>
    </location>
</feature>
<feature type="transmembrane region" description="Helical" evidence="1">
    <location>
        <begin position="544"/>
        <end position="564"/>
    </location>
</feature>
<feature type="transmembrane region" description="Helical" evidence="1">
    <location>
        <begin position="576"/>
        <end position="593"/>
    </location>
</feature>
<evidence type="ECO:0000256" key="1">
    <source>
        <dbReference type="SAM" id="Phobius"/>
    </source>
</evidence>
<gene>
    <name evidence="2" type="ORF">GCM10011386_10480</name>
</gene>
<feature type="transmembrane region" description="Helical" evidence="1">
    <location>
        <begin position="113"/>
        <end position="135"/>
    </location>
</feature>
<organism evidence="2 3">
    <name type="scientific">Parapedobacter defluvii</name>
    <dbReference type="NCBI Taxonomy" id="2045106"/>
    <lineage>
        <taxon>Bacteria</taxon>
        <taxon>Pseudomonadati</taxon>
        <taxon>Bacteroidota</taxon>
        <taxon>Sphingobacteriia</taxon>
        <taxon>Sphingobacteriales</taxon>
        <taxon>Sphingobacteriaceae</taxon>
        <taxon>Parapedobacter</taxon>
    </lineage>
</organism>
<dbReference type="Pfam" id="PF11028">
    <property type="entry name" value="TMEM260-like"/>
    <property type="match status" value="1"/>
</dbReference>
<accession>A0ABQ1L7G7</accession>
<dbReference type="Proteomes" id="UP000597338">
    <property type="component" value="Unassembled WGS sequence"/>
</dbReference>
<keyword evidence="1" id="KW-1133">Transmembrane helix</keyword>
<dbReference type="InterPro" id="IPR052724">
    <property type="entry name" value="GT117_domain-containing"/>
</dbReference>
<keyword evidence="3" id="KW-1185">Reference proteome</keyword>
<protein>
    <submittedName>
        <fullName evidence="2">Membrane protein</fullName>
    </submittedName>
</protein>
<dbReference type="EMBL" id="BMIK01000002">
    <property type="protein sequence ID" value="GGC20460.1"/>
    <property type="molecule type" value="Genomic_DNA"/>
</dbReference>
<dbReference type="InterPro" id="IPR021280">
    <property type="entry name" value="TMEM260-like"/>
</dbReference>
<feature type="transmembrane region" description="Helical" evidence="1">
    <location>
        <begin position="250"/>
        <end position="277"/>
    </location>
</feature>
<feature type="transmembrane region" description="Helical" evidence="1">
    <location>
        <begin position="81"/>
        <end position="101"/>
    </location>
</feature>
<comment type="caution">
    <text evidence="2">The sequence shown here is derived from an EMBL/GenBank/DDBJ whole genome shotgun (WGS) entry which is preliminary data.</text>
</comment>
<evidence type="ECO:0000313" key="3">
    <source>
        <dbReference type="Proteomes" id="UP000597338"/>
    </source>
</evidence>
<feature type="transmembrane region" description="Helical" evidence="1">
    <location>
        <begin position="289"/>
        <end position="312"/>
    </location>
</feature>
<feature type="transmembrane region" description="Helical" evidence="1">
    <location>
        <begin position="219"/>
        <end position="238"/>
    </location>
</feature>
<feature type="transmembrane region" description="Helical" evidence="1">
    <location>
        <begin position="177"/>
        <end position="207"/>
    </location>
</feature>
<reference evidence="3" key="1">
    <citation type="journal article" date="2019" name="Int. J. Syst. Evol. Microbiol.">
        <title>The Global Catalogue of Microorganisms (GCM) 10K type strain sequencing project: providing services to taxonomists for standard genome sequencing and annotation.</title>
        <authorList>
            <consortium name="The Broad Institute Genomics Platform"/>
            <consortium name="The Broad Institute Genome Sequencing Center for Infectious Disease"/>
            <person name="Wu L."/>
            <person name="Ma J."/>
        </authorList>
    </citation>
    <scope>NUCLEOTIDE SEQUENCE [LARGE SCALE GENOMIC DNA]</scope>
    <source>
        <strain evidence="3">CGMCC 1.15342</strain>
    </source>
</reference>
<dbReference type="PANTHER" id="PTHR16214:SF3">
    <property type="entry name" value="TRANSMEMBRANE PROTEIN 260"/>
    <property type="match status" value="1"/>
</dbReference>
<keyword evidence="1" id="KW-0472">Membrane</keyword>
<dbReference type="PANTHER" id="PTHR16214">
    <property type="entry name" value="TRANSMEMBRANE PROTEIN 260"/>
    <property type="match status" value="1"/>
</dbReference>
<dbReference type="RefSeq" id="WP_229717431.1">
    <property type="nucleotide sequence ID" value="NZ_BMIK01000002.1"/>
</dbReference>